<accession>A0A853CGY4</accession>
<sequence length="210" mass="22413">MPRSRRLVLPTVLGLAVAGLGFYALNSVSNPLEEKVIDRSTTPLLLALDDLHEYHAATGTFQVVVDQERDTPWVPAAISGERTQLLATGTVDAYVDFGSLDTDGVQLSADGKTATITLPAPELGDASVDPAQSRVLDRDRGIVQRIGDAVENDTTDDTALYRSAERRLSSAAAASDLLHRAEDNTRQMLTGLARSLGVQRVTVTFAADPA</sequence>
<feature type="transmembrane region" description="Helical" evidence="1">
    <location>
        <begin position="7"/>
        <end position="25"/>
    </location>
</feature>
<evidence type="ECO:0000256" key="1">
    <source>
        <dbReference type="SAM" id="Phobius"/>
    </source>
</evidence>
<dbReference type="RefSeq" id="WP_366489537.1">
    <property type="nucleotide sequence ID" value="NZ_JACBZT010000001.1"/>
</dbReference>
<keyword evidence="3" id="KW-1185">Reference proteome</keyword>
<proteinExistence type="predicted"/>
<dbReference type="AlphaFoldDB" id="A0A853CGY4"/>
<dbReference type="InterPro" id="IPR025324">
    <property type="entry name" value="DUF4230"/>
</dbReference>
<protein>
    <recommendedName>
        <fullName evidence="4">DUF4230 domain-containing protein</fullName>
    </recommendedName>
</protein>
<reference evidence="2 3" key="1">
    <citation type="submission" date="2020-07" db="EMBL/GenBank/DDBJ databases">
        <title>Sequencing the genomes of 1000 actinobacteria strains.</title>
        <authorList>
            <person name="Klenk H.-P."/>
        </authorList>
    </citation>
    <scope>NUCLEOTIDE SEQUENCE [LARGE SCALE GENOMIC DNA]</scope>
    <source>
        <strain evidence="2 3">DSM 104001</strain>
    </source>
</reference>
<organism evidence="2 3">
    <name type="scientific">Petropleomorpha daqingensis</name>
    <dbReference type="NCBI Taxonomy" id="2026353"/>
    <lineage>
        <taxon>Bacteria</taxon>
        <taxon>Bacillati</taxon>
        <taxon>Actinomycetota</taxon>
        <taxon>Actinomycetes</taxon>
        <taxon>Geodermatophilales</taxon>
        <taxon>Geodermatophilaceae</taxon>
        <taxon>Petropleomorpha</taxon>
    </lineage>
</organism>
<keyword evidence="1" id="KW-0812">Transmembrane</keyword>
<dbReference type="Pfam" id="PF14014">
    <property type="entry name" value="DUF4230"/>
    <property type="match status" value="1"/>
</dbReference>
<dbReference type="Proteomes" id="UP000541969">
    <property type="component" value="Unassembled WGS sequence"/>
</dbReference>
<gene>
    <name evidence="2" type="ORF">GGQ55_003348</name>
</gene>
<keyword evidence="1" id="KW-0472">Membrane</keyword>
<name>A0A853CGY4_9ACTN</name>
<evidence type="ECO:0000313" key="3">
    <source>
        <dbReference type="Proteomes" id="UP000541969"/>
    </source>
</evidence>
<evidence type="ECO:0000313" key="2">
    <source>
        <dbReference type="EMBL" id="NYJ07070.1"/>
    </source>
</evidence>
<keyword evidence="1" id="KW-1133">Transmembrane helix</keyword>
<dbReference type="EMBL" id="JACBZT010000001">
    <property type="protein sequence ID" value="NYJ07070.1"/>
    <property type="molecule type" value="Genomic_DNA"/>
</dbReference>
<evidence type="ECO:0008006" key="4">
    <source>
        <dbReference type="Google" id="ProtNLM"/>
    </source>
</evidence>
<comment type="caution">
    <text evidence="2">The sequence shown here is derived from an EMBL/GenBank/DDBJ whole genome shotgun (WGS) entry which is preliminary data.</text>
</comment>